<comment type="caution">
    <text evidence="2">The sequence shown here is derived from an EMBL/GenBank/DDBJ whole genome shotgun (WGS) entry which is preliminary data.</text>
</comment>
<evidence type="ECO:0008006" key="4">
    <source>
        <dbReference type="Google" id="ProtNLM"/>
    </source>
</evidence>
<protein>
    <recommendedName>
        <fullName evidence="4">Chemotaxis protein CheC</fullName>
    </recommendedName>
</protein>
<evidence type="ECO:0000256" key="1">
    <source>
        <dbReference type="ARBA" id="ARBA00022500"/>
    </source>
</evidence>
<name>A0AAP2GQ96_9BACT</name>
<dbReference type="SUPFAM" id="SSF103039">
    <property type="entry name" value="CheC-like"/>
    <property type="match status" value="1"/>
</dbReference>
<dbReference type="RefSeq" id="WP_254085014.1">
    <property type="nucleotide sequence ID" value="NZ_JAHESE010000013.1"/>
</dbReference>
<sequence length="199" mass="22339">MNATKSRENYILHVMNKGFERAAQSFSQFIEVPITMTNTQFVLVRNDDNFTFVSEEKGNVYVLITQIIGEFAGKSYLIFNQEECEGVFQAVSKNKPGLSDSLKEPLLLEIDNIISASVIAELAESLTAEVYGDVPSLQILPASALQDIMSKNVDHEHPSSVIFTRTTFCFDGHQHITPQFIWKISTQVFDMIPVDKLSV</sequence>
<reference evidence="2 3" key="1">
    <citation type="submission" date="2021-05" db="EMBL/GenBank/DDBJ databases">
        <title>A Polyphasic approach of four new species of the genus Ohtaekwangia: Ohtaekwangia histidinii sp. nov., Ohtaekwangia cretensis sp. nov., Ohtaekwangia indiensis sp. nov., Ohtaekwangia reichenbachii sp. nov. from diverse environment.</title>
        <authorList>
            <person name="Octaviana S."/>
        </authorList>
    </citation>
    <scope>NUCLEOTIDE SEQUENCE [LARGE SCALE GENOMIC DNA]</scope>
    <source>
        <strain evidence="2 3">PWU5</strain>
    </source>
</reference>
<organism evidence="2 3">
    <name type="scientific">Dawidia cretensis</name>
    <dbReference type="NCBI Taxonomy" id="2782350"/>
    <lineage>
        <taxon>Bacteria</taxon>
        <taxon>Pseudomonadati</taxon>
        <taxon>Bacteroidota</taxon>
        <taxon>Cytophagia</taxon>
        <taxon>Cytophagales</taxon>
        <taxon>Chryseotaleaceae</taxon>
        <taxon>Dawidia</taxon>
    </lineage>
</organism>
<gene>
    <name evidence="2" type="ORF">KK062_14430</name>
</gene>
<keyword evidence="3" id="KW-1185">Reference proteome</keyword>
<keyword evidence="1" id="KW-0145">Chemotaxis</keyword>
<evidence type="ECO:0000313" key="3">
    <source>
        <dbReference type="Proteomes" id="UP001319080"/>
    </source>
</evidence>
<proteinExistence type="predicted"/>
<dbReference type="GO" id="GO:0006935">
    <property type="term" value="P:chemotaxis"/>
    <property type="evidence" value="ECO:0007669"/>
    <property type="project" value="UniProtKB-KW"/>
</dbReference>
<dbReference type="EMBL" id="JAHESE010000013">
    <property type="protein sequence ID" value="MBT1709436.1"/>
    <property type="molecule type" value="Genomic_DNA"/>
</dbReference>
<dbReference type="Gene3D" id="3.40.1550.10">
    <property type="entry name" value="CheC-like"/>
    <property type="match status" value="1"/>
</dbReference>
<evidence type="ECO:0000313" key="2">
    <source>
        <dbReference type="EMBL" id="MBT1709436.1"/>
    </source>
</evidence>
<accession>A0AAP2GQ96</accession>
<dbReference type="Proteomes" id="UP001319080">
    <property type="component" value="Unassembled WGS sequence"/>
</dbReference>
<dbReference type="AlphaFoldDB" id="A0AAP2GQ96"/>
<dbReference type="InterPro" id="IPR028976">
    <property type="entry name" value="CheC-like_sf"/>
</dbReference>